<dbReference type="AlphaFoldDB" id="A0A9N9HIZ1"/>
<evidence type="ECO:0000313" key="3">
    <source>
        <dbReference type="EMBL" id="CAG8677627.1"/>
    </source>
</evidence>
<name>A0A9N9HIZ1_9GLOM</name>
<dbReference type="EMBL" id="CAJVQA010008819">
    <property type="protein sequence ID" value="CAG8677627.1"/>
    <property type="molecule type" value="Genomic_DNA"/>
</dbReference>
<feature type="domain" description="HTH CENPB-type" evidence="2">
    <location>
        <begin position="14"/>
        <end position="86"/>
    </location>
</feature>
<evidence type="ECO:0000256" key="1">
    <source>
        <dbReference type="ARBA" id="ARBA00023125"/>
    </source>
</evidence>
<dbReference type="PROSITE" id="PS51253">
    <property type="entry name" value="HTH_CENPB"/>
    <property type="match status" value="1"/>
</dbReference>
<dbReference type="GO" id="GO:0003677">
    <property type="term" value="F:DNA binding"/>
    <property type="evidence" value="ECO:0007669"/>
    <property type="project" value="UniProtKB-KW"/>
</dbReference>
<accession>A0A9N9HIZ1</accession>
<protein>
    <submittedName>
        <fullName evidence="3">15771_t:CDS:1</fullName>
    </submittedName>
</protein>
<dbReference type="OrthoDB" id="2433378at2759"/>
<keyword evidence="1" id="KW-0238">DNA-binding</keyword>
<keyword evidence="4" id="KW-1185">Reference proteome</keyword>
<dbReference type="Pfam" id="PF03221">
    <property type="entry name" value="HTH_Tnp_Tc5"/>
    <property type="match status" value="1"/>
</dbReference>
<dbReference type="SUPFAM" id="SSF46689">
    <property type="entry name" value="Homeodomain-like"/>
    <property type="match status" value="1"/>
</dbReference>
<sequence>MPKRTTLNDTQKHELCHYRTVTYSELDLALKKFMLIYQHQTILSDALLDKKAKTLADSLEIPQGALNFSSSWLYKFKNQNSIYLYLLQEEFVSANEVAISNIILVLKNIYTNYSAKRIYDMDETDSVLNDIADALNALNFFDSIQVDEFLAIPKENIVYEVPSDN</sequence>
<dbReference type="Proteomes" id="UP000789759">
    <property type="component" value="Unassembled WGS sequence"/>
</dbReference>
<evidence type="ECO:0000313" key="4">
    <source>
        <dbReference type="Proteomes" id="UP000789759"/>
    </source>
</evidence>
<evidence type="ECO:0000259" key="2">
    <source>
        <dbReference type="PROSITE" id="PS51253"/>
    </source>
</evidence>
<comment type="caution">
    <text evidence="3">The sequence shown here is derived from an EMBL/GenBank/DDBJ whole genome shotgun (WGS) entry which is preliminary data.</text>
</comment>
<proteinExistence type="predicted"/>
<dbReference type="InterPro" id="IPR006600">
    <property type="entry name" value="HTH_CenpB_DNA-bd_dom"/>
</dbReference>
<dbReference type="InterPro" id="IPR009057">
    <property type="entry name" value="Homeodomain-like_sf"/>
</dbReference>
<reference evidence="3" key="1">
    <citation type="submission" date="2021-06" db="EMBL/GenBank/DDBJ databases">
        <authorList>
            <person name="Kallberg Y."/>
            <person name="Tangrot J."/>
            <person name="Rosling A."/>
        </authorList>
    </citation>
    <scope>NUCLEOTIDE SEQUENCE</scope>
    <source>
        <strain evidence="3">FL966</strain>
    </source>
</reference>
<organism evidence="3 4">
    <name type="scientific">Cetraspora pellucida</name>
    <dbReference type="NCBI Taxonomy" id="1433469"/>
    <lineage>
        <taxon>Eukaryota</taxon>
        <taxon>Fungi</taxon>
        <taxon>Fungi incertae sedis</taxon>
        <taxon>Mucoromycota</taxon>
        <taxon>Glomeromycotina</taxon>
        <taxon>Glomeromycetes</taxon>
        <taxon>Diversisporales</taxon>
        <taxon>Gigasporaceae</taxon>
        <taxon>Cetraspora</taxon>
    </lineage>
</organism>
<gene>
    <name evidence="3" type="ORF">CPELLU_LOCUS10608</name>
</gene>
<dbReference type="Gene3D" id="1.10.10.60">
    <property type="entry name" value="Homeodomain-like"/>
    <property type="match status" value="1"/>
</dbReference>